<feature type="compositionally biased region" description="Pro residues" evidence="1">
    <location>
        <begin position="138"/>
        <end position="153"/>
    </location>
</feature>
<keyword evidence="2" id="KW-0812">Transmembrane</keyword>
<dbReference type="AlphaFoldDB" id="A0AAE0T8H1"/>
<keyword evidence="2" id="KW-1133">Transmembrane helix</keyword>
<feature type="signal peptide" evidence="3">
    <location>
        <begin position="1"/>
        <end position="21"/>
    </location>
</feature>
<feature type="compositionally biased region" description="Low complexity" evidence="1">
    <location>
        <begin position="453"/>
        <end position="467"/>
    </location>
</feature>
<feature type="region of interest" description="Disordered" evidence="1">
    <location>
        <begin position="453"/>
        <end position="482"/>
    </location>
</feature>
<feature type="region of interest" description="Disordered" evidence="1">
    <location>
        <begin position="409"/>
        <end position="431"/>
    </location>
</feature>
<protein>
    <submittedName>
        <fullName evidence="4">Uncharacterized protein</fullName>
    </submittedName>
</protein>
<evidence type="ECO:0000256" key="1">
    <source>
        <dbReference type="SAM" id="MobiDB-lite"/>
    </source>
</evidence>
<evidence type="ECO:0000313" key="4">
    <source>
        <dbReference type="EMBL" id="KAK3605724.1"/>
    </source>
</evidence>
<accession>A0AAE0T8H1</accession>
<feature type="compositionally biased region" description="Basic and acidic residues" evidence="1">
    <location>
        <begin position="417"/>
        <end position="431"/>
    </location>
</feature>
<feature type="region of interest" description="Disordered" evidence="1">
    <location>
        <begin position="125"/>
        <end position="157"/>
    </location>
</feature>
<feature type="region of interest" description="Disordered" evidence="1">
    <location>
        <begin position="263"/>
        <end position="283"/>
    </location>
</feature>
<evidence type="ECO:0000256" key="2">
    <source>
        <dbReference type="SAM" id="Phobius"/>
    </source>
</evidence>
<reference evidence="4" key="1">
    <citation type="journal article" date="2021" name="Genome Biol. Evol.">
        <title>A High-Quality Reference Genome for a Parasitic Bivalve with Doubly Uniparental Inheritance (Bivalvia: Unionida).</title>
        <authorList>
            <person name="Smith C.H."/>
        </authorList>
    </citation>
    <scope>NUCLEOTIDE SEQUENCE</scope>
    <source>
        <strain evidence="4">CHS0354</strain>
    </source>
</reference>
<gene>
    <name evidence="4" type="ORF">CHS0354_013523</name>
</gene>
<feature type="chain" id="PRO_5042143333" evidence="3">
    <location>
        <begin position="22"/>
        <end position="505"/>
    </location>
</feature>
<dbReference type="EMBL" id="JAEAOA010000820">
    <property type="protein sequence ID" value="KAK3605724.1"/>
    <property type="molecule type" value="Genomic_DNA"/>
</dbReference>
<evidence type="ECO:0000313" key="5">
    <source>
        <dbReference type="Proteomes" id="UP001195483"/>
    </source>
</evidence>
<dbReference type="Proteomes" id="UP001195483">
    <property type="component" value="Unassembled WGS sequence"/>
</dbReference>
<reference evidence="4" key="3">
    <citation type="submission" date="2023-05" db="EMBL/GenBank/DDBJ databases">
        <authorList>
            <person name="Smith C.H."/>
        </authorList>
    </citation>
    <scope>NUCLEOTIDE SEQUENCE</scope>
    <source>
        <strain evidence="4">CHS0354</strain>
        <tissue evidence="4">Mantle</tissue>
    </source>
</reference>
<proteinExistence type="predicted"/>
<comment type="caution">
    <text evidence="4">The sequence shown here is derived from an EMBL/GenBank/DDBJ whole genome shotgun (WGS) entry which is preliminary data.</text>
</comment>
<organism evidence="4 5">
    <name type="scientific">Potamilus streckersoni</name>
    <dbReference type="NCBI Taxonomy" id="2493646"/>
    <lineage>
        <taxon>Eukaryota</taxon>
        <taxon>Metazoa</taxon>
        <taxon>Spiralia</taxon>
        <taxon>Lophotrochozoa</taxon>
        <taxon>Mollusca</taxon>
        <taxon>Bivalvia</taxon>
        <taxon>Autobranchia</taxon>
        <taxon>Heteroconchia</taxon>
        <taxon>Palaeoheterodonta</taxon>
        <taxon>Unionida</taxon>
        <taxon>Unionoidea</taxon>
        <taxon>Unionidae</taxon>
        <taxon>Ambleminae</taxon>
        <taxon>Lampsilini</taxon>
        <taxon>Potamilus</taxon>
    </lineage>
</organism>
<sequence length="505" mass="55552">MRSLEILTGKCVLFLFQIALSHNAADGCASFACPRWGGPVCSLYTEPSYKAVIISRNDRCVDRDESHEDHGWRHKRGGYNHGSDSNHGSDDGVFYTVSYNNIIKMLTIKVWNGCKITLQVCQVTPTTSTSKPKSTRRPFPPTIPSPGYPPSTEPPQRAISTIKPPQITSTNGRPTAVVLTTERPQEATSTTKPPQITTKGTTLIKTFITTTKSVEVTTQNTKLPMVTTRTSKRPQTVATTTKRPQVTTKMSIRTQSTWTTQNMHPVTTKTSRRPSTPTGKEQDIIKTTTKHQDIPSELIRPKTSPVPQPFPSGEPLYSASEHVKQQLNNHQDQQYALVIGVPVGVTIITAVIIAIICLIRRGTNCFKEGEKTCKLSKGLSIVYEEKASSALPPSYDNPVYGKLMKGKSIGKSSTASEKPRRERTMESSTKKSYVSDRIYDEIQSVRLSVHGTMSSTTSGLKSSKGRSVSSKPLPSGNVSRIPMSGYPGMKGAEYYYMSGNFLIKN</sequence>
<evidence type="ECO:0000256" key="3">
    <source>
        <dbReference type="SAM" id="SignalP"/>
    </source>
</evidence>
<feature type="transmembrane region" description="Helical" evidence="2">
    <location>
        <begin position="335"/>
        <end position="359"/>
    </location>
</feature>
<feature type="region of interest" description="Disordered" evidence="1">
    <location>
        <begin position="227"/>
        <end position="250"/>
    </location>
</feature>
<feature type="compositionally biased region" description="Low complexity" evidence="1">
    <location>
        <begin position="267"/>
        <end position="278"/>
    </location>
</feature>
<keyword evidence="2" id="KW-0472">Membrane</keyword>
<reference evidence="4" key="2">
    <citation type="journal article" date="2021" name="Genome Biol. Evol.">
        <title>Developing a high-quality reference genome for a parasitic bivalve with doubly uniparental inheritance (Bivalvia: Unionida).</title>
        <authorList>
            <person name="Smith C.H."/>
        </authorList>
    </citation>
    <scope>NUCLEOTIDE SEQUENCE</scope>
    <source>
        <strain evidence="4">CHS0354</strain>
        <tissue evidence="4">Mantle</tissue>
    </source>
</reference>
<keyword evidence="3" id="KW-0732">Signal</keyword>
<keyword evidence="5" id="KW-1185">Reference proteome</keyword>
<feature type="region of interest" description="Disordered" evidence="1">
    <location>
        <begin position="64"/>
        <end position="85"/>
    </location>
</feature>
<feature type="compositionally biased region" description="Polar residues" evidence="1">
    <location>
        <begin position="468"/>
        <end position="478"/>
    </location>
</feature>
<name>A0AAE0T8H1_9BIVA</name>